<dbReference type="EMBL" id="DRZM01000119">
    <property type="protein sequence ID" value="HHP04862.1"/>
    <property type="molecule type" value="Genomic_DNA"/>
</dbReference>
<evidence type="ECO:0000313" key="1">
    <source>
        <dbReference type="EMBL" id="HHP04862.1"/>
    </source>
</evidence>
<comment type="caution">
    <text evidence="1">The sequence shown here is derived from an EMBL/GenBank/DDBJ whole genome shotgun (WGS) entry which is preliminary data.</text>
</comment>
<reference evidence="1" key="1">
    <citation type="journal article" date="2020" name="mSystems">
        <title>Genome- and Community-Level Interaction Insights into Carbon Utilization and Element Cycling Functions of Hydrothermarchaeota in Hydrothermal Sediment.</title>
        <authorList>
            <person name="Zhou Z."/>
            <person name="Liu Y."/>
            <person name="Xu W."/>
            <person name="Pan J."/>
            <person name="Luo Z.H."/>
            <person name="Li M."/>
        </authorList>
    </citation>
    <scope>NUCLEOTIDE SEQUENCE [LARGE SCALE GENOMIC DNA]</scope>
    <source>
        <strain evidence="1">SpSt-1125</strain>
    </source>
</reference>
<accession>A0A7J3X6T6</accession>
<proteinExistence type="predicted"/>
<name>A0A7J3X6T6_THEPE</name>
<sequence length="118" mass="13051">MAGTARFSKQFQAVCKKCGERTLITLESEGLHAFICPYCGQPHLLLVDPNLGVRDFRPVSTVPARKVFDVAKVRIKDESLVPVHLKPYVEALKRGIIVPEIDLLLKTLEALGLLEVGD</sequence>
<protein>
    <submittedName>
        <fullName evidence="1">Uncharacterized protein</fullName>
    </submittedName>
</protein>
<gene>
    <name evidence="1" type="ORF">ENM88_03825</name>
</gene>
<organism evidence="1">
    <name type="scientific">Thermofilum pendens</name>
    <dbReference type="NCBI Taxonomy" id="2269"/>
    <lineage>
        <taxon>Archaea</taxon>
        <taxon>Thermoproteota</taxon>
        <taxon>Thermoprotei</taxon>
        <taxon>Thermofilales</taxon>
        <taxon>Thermofilaceae</taxon>
        <taxon>Thermofilum</taxon>
    </lineage>
</organism>
<dbReference type="AlphaFoldDB" id="A0A7J3X6T6"/>